<dbReference type="Proteomes" id="UP000001431">
    <property type="component" value="Chromosome"/>
</dbReference>
<dbReference type="RefSeq" id="WP_011849749.1">
    <property type="nucleotide sequence ID" value="NC_009073.1"/>
</dbReference>
<evidence type="ECO:0000256" key="1">
    <source>
        <dbReference type="SAM" id="Phobius"/>
    </source>
</evidence>
<keyword evidence="1" id="KW-1133">Transmembrane helix</keyword>
<dbReference type="HOGENOM" id="CLU_1567222_0_0_2"/>
<evidence type="ECO:0000313" key="3">
    <source>
        <dbReference type="Proteomes" id="UP000001431"/>
    </source>
</evidence>
<reference evidence="2" key="1">
    <citation type="submission" date="2007-02" db="EMBL/GenBank/DDBJ databases">
        <title>Complete sequence of Pyrobaculum calidifontis JCM 11548.</title>
        <authorList>
            <consortium name="US DOE Joint Genome Institute"/>
            <person name="Copeland A."/>
            <person name="Lucas S."/>
            <person name="Lapidus A."/>
            <person name="Barry K."/>
            <person name="Glavina del Rio T."/>
            <person name="Dalin E."/>
            <person name="Tice H."/>
            <person name="Pitluck S."/>
            <person name="Chain P."/>
            <person name="Malfatti S."/>
            <person name="Shin M."/>
            <person name="Vergez L."/>
            <person name="Schmutz J."/>
            <person name="Larimer F."/>
            <person name="Land M."/>
            <person name="Hauser L."/>
            <person name="Kyrpides N."/>
            <person name="Mikhailova N."/>
            <person name="Cozen A.E."/>
            <person name="Fitz-Gibbon S.T."/>
            <person name="House C.H."/>
            <person name="Saltikov C."/>
            <person name="Lowe T.M."/>
            <person name="Richardson P."/>
        </authorList>
    </citation>
    <scope>NUCLEOTIDE SEQUENCE [LARGE SCALE GENOMIC DNA]</scope>
    <source>
        <strain evidence="2">JCM 11548</strain>
    </source>
</reference>
<dbReference type="AlphaFoldDB" id="A3MV24"/>
<protein>
    <submittedName>
        <fullName evidence="2">Uncharacterized protein</fullName>
    </submittedName>
</protein>
<dbReference type="GeneID" id="4909313"/>
<dbReference type="KEGG" id="pcl:Pcal_1066"/>
<keyword evidence="1" id="KW-0472">Membrane</keyword>
<keyword evidence="3" id="KW-1185">Reference proteome</keyword>
<sequence length="170" mass="18906">MPAVEISTAVLPSSIITWMGILTTALLLLSLGLVVALLERARRRGTLDKTTLRILYAVVLIPVGLPLVHFVGTLVFQPYGYWVEGDVLYVKMPPDFPWVLPHEVTLDLSKCEIEVVKWGEVKRVVGVITPDLKYGLYSVRGLQARTLMYKVEEGLLLKCPEGVYVIGIKS</sequence>
<keyword evidence="1" id="KW-0812">Transmembrane</keyword>
<feature type="transmembrane region" description="Helical" evidence="1">
    <location>
        <begin position="50"/>
        <end position="71"/>
    </location>
</feature>
<accession>A3MV24</accession>
<dbReference type="EMBL" id="CP000561">
    <property type="protein sequence ID" value="ABO08491.1"/>
    <property type="molecule type" value="Genomic_DNA"/>
</dbReference>
<proteinExistence type="predicted"/>
<name>A3MV24_PYRCJ</name>
<gene>
    <name evidence="2" type="ordered locus">Pcal_1066</name>
</gene>
<evidence type="ECO:0000313" key="2">
    <source>
        <dbReference type="EMBL" id="ABO08491.1"/>
    </source>
</evidence>
<organism evidence="2 3">
    <name type="scientific">Pyrobaculum calidifontis (strain DSM 21063 / JCM 11548 / VA1)</name>
    <dbReference type="NCBI Taxonomy" id="410359"/>
    <lineage>
        <taxon>Archaea</taxon>
        <taxon>Thermoproteota</taxon>
        <taxon>Thermoprotei</taxon>
        <taxon>Thermoproteales</taxon>
        <taxon>Thermoproteaceae</taxon>
        <taxon>Pyrobaculum</taxon>
    </lineage>
</organism>
<feature type="transmembrane region" description="Helical" evidence="1">
    <location>
        <begin position="15"/>
        <end position="38"/>
    </location>
</feature>